<proteinExistence type="predicted"/>
<protein>
    <submittedName>
        <fullName evidence="3">T9SS type A sorting domain-containing protein</fullName>
    </submittedName>
</protein>
<feature type="domain" description="Secretion system C-terminal sorting" evidence="2">
    <location>
        <begin position="466"/>
        <end position="539"/>
    </location>
</feature>
<feature type="chain" id="PRO_5040776781" evidence="1">
    <location>
        <begin position="23"/>
        <end position="541"/>
    </location>
</feature>
<keyword evidence="1" id="KW-0732">Signal</keyword>
<keyword evidence="4" id="KW-1185">Reference proteome</keyword>
<dbReference type="Pfam" id="PF18962">
    <property type="entry name" value="Por_Secre_tail"/>
    <property type="match status" value="1"/>
</dbReference>
<sequence length="541" mass="59474">MKKILLTILLVQALFLTTILNAQSVYLQDFSSATNSSLTNAGWIISNNTQVQEYYNPSACSIKDKGLGTPGVGKNAPMGILLPAMTYDASKPYLLVNFELYVYRSNDVGSNCTVQPFQCTTVVEAYIVPTSWNKETTLPTGNQAYASLPGYQIVYPNANNTVAFNNISMPNGVTQYRILLNFKSSNGDCTSNGIKYVFDDFNIVKSSCSGTCTPVTNSDYFNSTKQSFGNPMKGNVYGGYAPWASNVSPGFEMNSLSELPATNSGTDYDFTNPALSQMTFTLINPANPLTVEANTGTCIGTPNPGTLAFSSDGTFTYTRGSDCVTRVSFTYKTRNTSTNLESNTSKVTIDLAANVVLPVHFQSFTAYRNPQRKEQVLLKWETASEQNNRGFNVQRKLNGQWKNIAFVFSQADNGNSNTGLAYEYKEINTAVGTSQYQIQQVDFDGKTSYSEVKSVVGVDQKTAVQVYPNPAVDGKVNLLFKETNSPKDIIVNDVNGRIVKLFKEVWDNNLTIEGLQSGFYTIKITDRRSSETIVEKVVIKK</sequence>
<dbReference type="NCBIfam" id="TIGR04183">
    <property type="entry name" value="Por_Secre_tail"/>
    <property type="match status" value="1"/>
</dbReference>
<dbReference type="RefSeq" id="WP_279294935.1">
    <property type="nucleotide sequence ID" value="NZ_JAOTIF010000001.1"/>
</dbReference>
<dbReference type="EMBL" id="JAOTIF010000001">
    <property type="protein sequence ID" value="MCU7547487.1"/>
    <property type="molecule type" value="Genomic_DNA"/>
</dbReference>
<dbReference type="AlphaFoldDB" id="A0A9X2XSL4"/>
<dbReference type="InterPro" id="IPR026444">
    <property type="entry name" value="Secre_tail"/>
</dbReference>
<dbReference type="Proteomes" id="UP001155483">
    <property type="component" value="Unassembled WGS sequence"/>
</dbReference>
<reference evidence="3" key="2">
    <citation type="submission" date="2023-04" db="EMBL/GenBank/DDBJ databases">
        <title>Paracnuella aquatica gen. nov., sp. nov., a member of the family Chitinophagaceae isolated from a hot spring.</title>
        <authorList>
            <person name="Wang C."/>
        </authorList>
    </citation>
    <scope>NUCLEOTIDE SEQUENCE</scope>
    <source>
        <strain evidence="3">LB-8</strain>
    </source>
</reference>
<accession>A0A9X2XSL4</accession>
<gene>
    <name evidence="3" type="ORF">OCK74_00095</name>
</gene>
<evidence type="ECO:0000313" key="4">
    <source>
        <dbReference type="Proteomes" id="UP001155483"/>
    </source>
</evidence>
<name>A0A9X2XSL4_9BACT</name>
<evidence type="ECO:0000256" key="1">
    <source>
        <dbReference type="SAM" id="SignalP"/>
    </source>
</evidence>
<evidence type="ECO:0000259" key="2">
    <source>
        <dbReference type="Pfam" id="PF18962"/>
    </source>
</evidence>
<reference evidence="3" key="1">
    <citation type="submission" date="2022-09" db="EMBL/GenBank/DDBJ databases">
        <authorList>
            <person name="Yuan C."/>
            <person name="Ke Z."/>
        </authorList>
    </citation>
    <scope>NUCLEOTIDE SEQUENCE</scope>
    <source>
        <strain evidence="3">LB-8</strain>
    </source>
</reference>
<organism evidence="3 4">
    <name type="scientific">Paraflavisolibacter caeni</name>
    <dbReference type="NCBI Taxonomy" id="2982496"/>
    <lineage>
        <taxon>Bacteria</taxon>
        <taxon>Pseudomonadati</taxon>
        <taxon>Bacteroidota</taxon>
        <taxon>Chitinophagia</taxon>
        <taxon>Chitinophagales</taxon>
        <taxon>Chitinophagaceae</taxon>
        <taxon>Paraflavisolibacter</taxon>
    </lineage>
</organism>
<comment type="caution">
    <text evidence="3">The sequence shown here is derived from an EMBL/GenBank/DDBJ whole genome shotgun (WGS) entry which is preliminary data.</text>
</comment>
<evidence type="ECO:0000313" key="3">
    <source>
        <dbReference type="EMBL" id="MCU7547487.1"/>
    </source>
</evidence>
<feature type="signal peptide" evidence="1">
    <location>
        <begin position="1"/>
        <end position="22"/>
    </location>
</feature>